<dbReference type="PANTHER" id="PTHR42837:SF2">
    <property type="entry name" value="MEMBRANE METALLOPROTEASE ARASP2, CHLOROPLASTIC-RELATED"/>
    <property type="match status" value="1"/>
</dbReference>
<evidence type="ECO:0000313" key="13">
    <source>
        <dbReference type="EMBL" id="OEH85851.1"/>
    </source>
</evidence>
<dbReference type="EC" id="3.4.24.-" evidence="11"/>
<dbReference type="CDD" id="cd06163">
    <property type="entry name" value="S2P-M50_PDZ_RseP-like"/>
    <property type="match status" value="1"/>
</dbReference>
<dbReference type="NCBIfam" id="TIGR00054">
    <property type="entry name" value="RIP metalloprotease RseP"/>
    <property type="match status" value="1"/>
</dbReference>
<evidence type="ECO:0000256" key="8">
    <source>
        <dbReference type="ARBA" id="ARBA00022989"/>
    </source>
</evidence>
<protein>
    <recommendedName>
        <fullName evidence="11">Zinc metalloprotease</fullName>
        <ecNumber evidence="11">3.4.24.-</ecNumber>
    </recommendedName>
</protein>
<dbReference type="Pfam" id="PF02163">
    <property type="entry name" value="Peptidase_M50"/>
    <property type="match status" value="1"/>
</dbReference>
<keyword evidence="14" id="KW-1185">Reference proteome</keyword>
<feature type="transmembrane region" description="Helical" evidence="11">
    <location>
        <begin position="6"/>
        <end position="25"/>
    </location>
</feature>
<dbReference type="OrthoDB" id="9782003at2"/>
<comment type="caution">
    <text evidence="13">The sequence shown here is derived from an EMBL/GenBank/DDBJ whole genome shotgun (WGS) entry which is preliminary data.</text>
</comment>
<keyword evidence="4 13" id="KW-0645">Protease</keyword>
<dbReference type="EMBL" id="MJAT01000012">
    <property type="protein sequence ID" value="OEH85851.1"/>
    <property type="molecule type" value="Genomic_DNA"/>
</dbReference>
<dbReference type="InterPro" id="IPR004387">
    <property type="entry name" value="Pept_M50_Zn"/>
</dbReference>
<feature type="transmembrane region" description="Helical" evidence="11">
    <location>
        <begin position="381"/>
        <end position="400"/>
    </location>
</feature>
<dbReference type="STRING" id="1390249.BHU72_03475"/>
<evidence type="ECO:0000256" key="2">
    <source>
        <dbReference type="ARBA" id="ARBA00004141"/>
    </source>
</evidence>
<keyword evidence="11" id="KW-0479">Metal-binding</keyword>
<name>A0A1E5L6U9_9FIRM</name>
<keyword evidence="10 11" id="KW-0472">Membrane</keyword>
<dbReference type="Gene3D" id="2.30.42.10">
    <property type="match status" value="1"/>
</dbReference>
<dbReference type="RefSeq" id="WP_069701934.1">
    <property type="nucleotide sequence ID" value="NZ_MJAT01000012.1"/>
</dbReference>
<accession>A0A1E5L6U9</accession>
<keyword evidence="5 11" id="KW-0812">Transmembrane</keyword>
<evidence type="ECO:0000256" key="1">
    <source>
        <dbReference type="ARBA" id="ARBA00001947"/>
    </source>
</evidence>
<evidence type="ECO:0000256" key="9">
    <source>
        <dbReference type="ARBA" id="ARBA00023049"/>
    </source>
</evidence>
<dbReference type="CDD" id="cd23081">
    <property type="entry name" value="cpPDZ_EcRseP-like"/>
    <property type="match status" value="1"/>
</dbReference>
<dbReference type="SUPFAM" id="SSF50156">
    <property type="entry name" value="PDZ domain-like"/>
    <property type="match status" value="1"/>
</dbReference>
<dbReference type="GO" id="GO:0046872">
    <property type="term" value="F:metal ion binding"/>
    <property type="evidence" value="ECO:0007669"/>
    <property type="project" value="UniProtKB-KW"/>
</dbReference>
<evidence type="ECO:0000259" key="12">
    <source>
        <dbReference type="PROSITE" id="PS50106"/>
    </source>
</evidence>
<reference evidence="13 14" key="1">
    <citation type="submission" date="2016-09" db="EMBL/GenBank/DDBJ databases">
        <title>Desulfuribacillus arsenicus sp. nov., an obligately anaerobic, dissimilatory arsenic- and antimonate-reducing bacterium isolated from anoxic sediments.</title>
        <authorList>
            <person name="Abin C.A."/>
            <person name="Hollibaugh J.T."/>
        </authorList>
    </citation>
    <scope>NUCLEOTIDE SEQUENCE [LARGE SCALE GENOMIC DNA]</scope>
    <source>
        <strain evidence="13 14">MLFW-2</strain>
    </source>
</reference>
<dbReference type="InterPro" id="IPR036034">
    <property type="entry name" value="PDZ_sf"/>
</dbReference>
<feature type="transmembrane region" description="Helical" evidence="11">
    <location>
        <begin position="332"/>
        <end position="352"/>
    </location>
</feature>
<dbReference type="PROSITE" id="PS50106">
    <property type="entry name" value="PDZ"/>
    <property type="match status" value="1"/>
</dbReference>
<evidence type="ECO:0000256" key="5">
    <source>
        <dbReference type="ARBA" id="ARBA00022692"/>
    </source>
</evidence>
<dbReference type="InterPro" id="IPR001478">
    <property type="entry name" value="PDZ"/>
</dbReference>
<evidence type="ECO:0000256" key="6">
    <source>
        <dbReference type="ARBA" id="ARBA00022801"/>
    </source>
</evidence>
<dbReference type="PANTHER" id="PTHR42837">
    <property type="entry name" value="REGULATOR OF SIGMA-E PROTEASE RSEP"/>
    <property type="match status" value="1"/>
</dbReference>
<dbReference type="SMART" id="SM00228">
    <property type="entry name" value="PDZ"/>
    <property type="match status" value="1"/>
</dbReference>
<dbReference type="InterPro" id="IPR008915">
    <property type="entry name" value="Peptidase_M50"/>
</dbReference>
<dbReference type="GO" id="GO:0004222">
    <property type="term" value="F:metalloendopeptidase activity"/>
    <property type="evidence" value="ECO:0007669"/>
    <property type="project" value="InterPro"/>
</dbReference>
<comment type="subcellular location">
    <subcellularLocation>
        <location evidence="2">Membrane</location>
        <topology evidence="2">Multi-pass membrane protein</topology>
    </subcellularLocation>
</comment>
<dbReference type="AlphaFoldDB" id="A0A1E5L6U9"/>
<comment type="cofactor">
    <cofactor evidence="1 11">
        <name>Zn(2+)</name>
        <dbReference type="ChEBI" id="CHEBI:29105"/>
    </cofactor>
</comment>
<organism evidence="13 14">
    <name type="scientific">Desulfuribacillus stibiiarsenatis</name>
    <dbReference type="NCBI Taxonomy" id="1390249"/>
    <lineage>
        <taxon>Bacteria</taxon>
        <taxon>Bacillati</taxon>
        <taxon>Bacillota</taxon>
        <taxon>Desulfuribacillia</taxon>
        <taxon>Desulfuribacillales</taxon>
        <taxon>Desulfuribacillaceae</taxon>
        <taxon>Desulfuribacillus</taxon>
    </lineage>
</organism>
<proteinExistence type="inferred from homology"/>
<evidence type="ECO:0000256" key="4">
    <source>
        <dbReference type="ARBA" id="ARBA00022670"/>
    </source>
</evidence>
<evidence type="ECO:0000256" key="10">
    <source>
        <dbReference type="ARBA" id="ARBA00023136"/>
    </source>
</evidence>
<evidence type="ECO:0000256" key="3">
    <source>
        <dbReference type="ARBA" id="ARBA00007931"/>
    </source>
</evidence>
<feature type="domain" description="PDZ" evidence="12">
    <location>
        <begin position="186"/>
        <end position="263"/>
    </location>
</feature>
<keyword evidence="9 11" id="KW-0482">Metalloprotease</keyword>
<evidence type="ECO:0000256" key="7">
    <source>
        <dbReference type="ARBA" id="ARBA00022833"/>
    </source>
</evidence>
<keyword evidence="8 11" id="KW-1133">Transmembrane helix</keyword>
<keyword evidence="6 11" id="KW-0378">Hydrolase</keyword>
<dbReference type="GO" id="GO:0006508">
    <property type="term" value="P:proteolysis"/>
    <property type="evidence" value="ECO:0007669"/>
    <property type="project" value="UniProtKB-KW"/>
</dbReference>
<dbReference type="Pfam" id="PF17820">
    <property type="entry name" value="PDZ_6"/>
    <property type="match status" value="1"/>
</dbReference>
<sequence length="408" mass="43876">MQTALATIIVFGVIVFIHELGHFLVAKRVGILVREFAIGFGPKLISVKKGETVYSIRALPLGGFVRMAGEDPETFDIKNGIRVGLSLENNIVTKIDLKPNASHQITGKIEEYDLEKRMFIRLETETGSKSYQVYESAIIVKDKEEVQLAPIHRKFNGKTVGQRAAAIFAGPAMNFLLAGLLYAMIIGITGVPSEANIVGDVVAGNPAAEAGIIAGDRIVEVDGITITTWQDLVQQISAKPNQAIDIAIQRGEQNVTMSLTTLEQAGTGKIGIVPTTESAGLMSIVYGFERTWELAVLLLSHLGQMITGQIAADVAGPVGIIQIIGDQANEGLLQLISLAAFLSLNLGIINLFPIPALDGGRLVFLALEGLRGKPIDPNKEGVIHFVGFALLMLLILVVTYKDVMRIFS</sequence>
<gene>
    <name evidence="13" type="ORF">BHU72_03475</name>
</gene>
<dbReference type="InterPro" id="IPR041489">
    <property type="entry name" value="PDZ_6"/>
</dbReference>
<evidence type="ECO:0000313" key="14">
    <source>
        <dbReference type="Proteomes" id="UP000095255"/>
    </source>
</evidence>
<dbReference type="GO" id="GO:0016020">
    <property type="term" value="C:membrane"/>
    <property type="evidence" value="ECO:0007669"/>
    <property type="project" value="UniProtKB-SubCell"/>
</dbReference>
<evidence type="ECO:0000256" key="11">
    <source>
        <dbReference type="RuleBase" id="RU362031"/>
    </source>
</evidence>
<dbReference type="Proteomes" id="UP000095255">
    <property type="component" value="Unassembled WGS sequence"/>
</dbReference>
<comment type="similarity">
    <text evidence="3 11">Belongs to the peptidase M50B family.</text>
</comment>
<keyword evidence="7 11" id="KW-0862">Zinc</keyword>